<evidence type="ECO:0000313" key="8">
    <source>
        <dbReference type="EMBL" id="RUQ84975.1"/>
    </source>
</evidence>
<keyword evidence="4" id="KW-0408">Iron</keyword>
<dbReference type="GO" id="GO:0051537">
    <property type="term" value="F:2 iron, 2 sulfur cluster binding"/>
    <property type="evidence" value="ECO:0007669"/>
    <property type="project" value="UniProtKB-KW"/>
</dbReference>
<evidence type="ECO:0000256" key="1">
    <source>
        <dbReference type="ARBA" id="ARBA00022714"/>
    </source>
</evidence>
<dbReference type="Pfam" id="PF01266">
    <property type="entry name" value="DAO"/>
    <property type="match status" value="1"/>
</dbReference>
<evidence type="ECO:0000256" key="4">
    <source>
        <dbReference type="ARBA" id="ARBA00023004"/>
    </source>
</evidence>
<dbReference type="InterPro" id="IPR017941">
    <property type="entry name" value="Rieske_2Fe-2S"/>
</dbReference>
<dbReference type="Gene3D" id="3.50.50.60">
    <property type="entry name" value="FAD/NAD(P)-binding domain"/>
    <property type="match status" value="1"/>
</dbReference>
<sequence length="500" mass="56067">MMISHALWKTLSKSSASYPQLVEDIEVDVCIIGGGITGITAANQLLLAGKKVALLEAHKIGGVTTACSTGNLYIPVQPFYQTIAQKFDEKTVLEVAQYRRFAIDYIEKNVQEKGIQCNFTRRPWYAFTAGEKASFLEKEFAFFDKMGINAQYTQELPLEFKFKKALLIPNQARFNPLQYVISMAEDLANRGCLIFEDSRVDHYCEDKLCTVSTQKGKITAEHVIMATHTPIGINLKQMFTAPYRSYVVSAFLKQQAVVPDVHLWDLDTKHTYSTHAVKGSSPDILMMTGDHHKTGQGHDMQAHFTKLKTCFREIFPAAEFAYEWSAQHYRSADDIPYIGLASSMSHHTYAATGYFADGLVYGTVAGIFIADRIAAGKSAPEGLFAANRHKLFTSLPFVSKENINVLGQYVQDLPLSEHNDLAALQEGEGKIVQINREKWAVCRNQNQVHIVSAVCPHMKCIVKWNEAEKTWDCPCHGSRFSHEGEFIEGPALANLKKYEK</sequence>
<proteinExistence type="predicted"/>
<dbReference type="Gene3D" id="2.102.10.10">
    <property type="entry name" value="Rieske [2Fe-2S] iron-sulphur domain"/>
    <property type="match status" value="1"/>
</dbReference>
<dbReference type="Pfam" id="PF00355">
    <property type="entry name" value="Rieske"/>
    <property type="match status" value="1"/>
</dbReference>
<feature type="domain" description="Rieske" evidence="7">
    <location>
        <begin position="418"/>
        <end position="500"/>
    </location>
</feature>
<dbReference type="PRINTS" id="PR00162">
    <property type="entry name" value="RIESKE"/>
</dbReference>
<evidence type="ECO:0000259" key="7">
    <source>
        <dbReference type="PROSITE" id="PS51296"/>
    </source>
</evidence>
<evidence type="ECO:0000313" key="9">
    <source>
        <dbReference type="Proteomes" id="UP000288012"/>
    </source>
</evidence>
<keyword evidence="5" id="KW-0411">Iron-sulfur</keyword>
<dbReference type="AlphaFoldDB" id="A0A433JI71"/>
<dbReference type="RefSeq" id="WP_126953988.1">
    <property type="nucleotide sequence ID" value="NZ_RZGR01000023.1"/>
</dbReference>
<evidence type="ECO:0000256" key="3">
    <source>
        <dbReference type="ARBA" id="ARBA00023002"/>
    </source>
</evidence>
<evidence type="ECO:0000256" key="6">
    <source>
        <dbReference type="ARBA" id="ARBA00023157"/>
    </source>
</evidence>
<dbReference type="PANTHER" id="PTHR13847">
    <property type="entry name" value="SARCOSINE DEHYDROGENASE-RELATED"/>
    <property type="match status" value="1"/>
</dbReference>
<dbReference type="InterPro" id="IPR006076">
    <property type="entry name" value="FAD-dep_OxRdtase"/>
</dbReference>
<keyword evidence="1" id="KW-0001">2Fe-2S</keyword>
<dbReference type="GO" id="GO:0046872">
    <property type="term" value="F:metal ion binding"/>
    <property type="evidence" value="ECO:0007669"/>
    <property type="project" value="UniProtKB-KW"/>
</dbReference>
<dbReference type="SUPFAM" id="SSF50022">
    <property type="entry name" value="ISP domain"/>
    <property type="match status" value="1"/>
</dbReference>
<reference evidence="8 9" key="1">
    <citation type="submission" date="2018-12" db="EMBL/GenBank/DDBJ databases">
        <title>Legionella sp,whole genome shotgun sequence.</title>
        <authorList>
            <person name="Wu H."/>
        </authorList>
    </citation>
    <scope>NUCLEOTIDE SEQUENCE [LARGE SCALE GENOMIC DNA]</scope>
    <source>
        <strain evidence="9">km714</strain>
    </source>
</reference>
<dbReference type="PROSITE" id="PS51296">
    <property type="entry name" value="RIESKE"/>
    <property type="match status" value="1"/>
</dbReference>
<dbReference type="GO" id="GO:0005737">
    <property type="term" value="C:cytoplasm"/>
    <property type="evidence" value="ECO:0007669"/>
    <property type="project" value="TreeGrafter"/>
</dbReference>
<dbReference type="GO" id="GO:0016020">
    <property type="term" value="C:membrane"/>
    <property type="evidence" value="ECO:0007669"/>
    <property type="project" value="InterPro"/>
</dbReference>
<keyword evidence="9" id="KW-1185">Reference proteome</keyword>
<dbReference type="EMBL" id="RZGR01000023">
    <property type="protein sequence ID" value="RUQ84975.1"/>
    <property type="molecule type" value="Genomic_DNA"/>
</dbReference>
<dbReference type="PANTHER" id="PTHR13847:SF274">
    <property type="entry name" value="RIESKE 2FE-2S IRON-SULFUR PROTEIN YHFW-RELATED"/>
    <property type="match status" value="1"/>
</dbReference>
<evidence type="ECO:0000256" key="5">
    <source>
        <dbReference type="ARBA" id="ARBA00023014"/>
    </source>
</evidence>
<keyword evidence="2" id="KW-0479">Metal-binding</keyword>
<gene>
    <name evidence="8" type="ORF">EKM59_07905</name>
</gene>
<dbReference type="InterPro" id="IPR036188">
    <property type="entry name" value="FAD/NAD-bd_sf"/>
</dbReference>
<dbReference type="InterPro" id="IPR036922">
    <property type="entry name" value="Rieske_2Fe-2S_sf"/>
</dbReference>
<dbReference type="Gene3D" id="3.30.9.10">
    <property type="entry name" value="D-Amino Acid Oxidase, subunit A, domain 2"/>
    <property type="match status" value="1"/>
</dbReference>
<dbReference type="CDD" id="cd03477">
    <property type="entry name" value="Rieske_YhfW_C"/>
    <property type="match status" value="1"/>
</dbReference>
<protein>
    <submittedName>
        <fullName evidence="8">FAD-dependent oxidoreductase</fullName>
    </submittedName>
</protein>
<dbReference type="InterPro" id="IPR005805">
    <property type="entry name" value="Rieske_Fe-S_prot_C"/>
</dbReference>
<name>A0A433JI71_9GAMM</name>
<evidence type="ECO:0000256" key="2">
    <source>
        <dbReference type="ARBA" id="ARBA00022723"/>
    </source>
</evidence>
<keyword evidence="6" id="KW-1015">Disulfide bond</keyword>
<keyword evidence="3" id="KW-0560">Oxidoreductase</keyword>
<dbReference type="Proteomes" id="UP000288012">
    <property type="component" value="Unassembled WGS sequence"/>
</dbReference>
<dbReference type="SUPFAM" id="SSF51905">
    <property type="entry name" value="FAD/NAD(P)-binding domain"/>
    <property type="match status" value="1"/>
</dbReference>
<dbReference type="GO" id="GO:0016491">
    <property type="term" value="F:oxidoreductase activity"/>
    <property type="evidence" value="ECO:0007669"/>
    <property type="project" value="UniProtKB-KW"/>
</dbReference>
<accession>A0A433JI71</accession>
<dbReference type="InterPro" id="IPR038010">
    <property type="entry name" value="YhfW_C"/>
</dbReference>
<comment type="caution">
    <text evidence="8">The sequence shown here is derived from an EMBL/GenBank/DDBJ whole genome shotgun (WGS) entry which is preliminary data.</text>
</comment>
<organism evidence="8 9">
    <name type="scientific">Legionella septentrionalis</name>
    <dbReference type="NCBI Taxonomy" id="2498109"/>
    <lineage>
        <taxon>Bacteria</taxon>
        <taxon>Pseudomonadati</taxon>
        <taxon>Pseudomonadota</taxon>
        <taxon>Gammaproteobacteria</taxon>
        <taxon>Legionellales</taxon>
        <taxon>Legionellaceae</taxon>
        <taxon>Legionella</taxon>
    </lineage>
</organism>